<name>A0A1C5J3R2_9ACTN</name>
<dbReference type="AlphaFoldDB" id="A0A1C5J3R2"/>
<keyword evidence="4" id="KW-1185">Reference proteome</keyword>
<sequence>MQPPPNGVPVPHLPPMRWLKSRRSNPSGNCVELAELPGGGGIAVRNSRHPEGPALIYTVDEIAAFVLGARDGDFDHLIPPSRTRD</sequence>
<reference evidence="4" key="1">
    <citation type="submission" date="2016-06" db="EMBL/GenBank/DDBJ databases">
        <authorList>
            <person name="Varghese N."/>
            <person name="Submissions Spin"/>
        </authorList>
    </citation>
    <scope>NUCLEOTIDE SEQUENCE [LARGE SCALE GENOMIC DNA]</scope>
    <source>
        <strain evidence="4">DSM 45647</strain>
    </source>
</reference>
<feature type="compositionally biased region" description="Pro residues" evidence="1">
    <location>
        <begin position="1"/>
        <end position="14"/>
    </location>
</feature>
<accession>A0A1C5J3R2</accession>
<feature type="domain" description="DUF397" evidence="2">
    <location>
        <begin position="17"/>
        <end position="70"/>
    </location>
</feature>
<dbReference type="Pfam" id="PF04149">
    <property type="entry name" value="DUF397"/>
    <property type="match status" value="1"/>
</dbReference>
<evidence type="ECO:0000259" key="2">
    <source>
        <dbReference type="Pfam" id="PF04149"/>
    </source>
</evidence>
<dbReference type="OrthoDB" id="4558943at2"/>
<evidence type="ECO:0000256" key="1">
    <source>
        <dbReference type="SAM" id="MobiDB-lite"/>
    </source>
</evidence>
<gene>
    <name evidence="3" type="ORF">GA0070213_108200</name>
</gene>
<organism evidence="3 4">
    <name type="scientific">Micromonospora humi</name>
    <dbReference type="NCBI Taxonomy" id="745366"/>
    <lineage>
        <taxon>Bacteria</taxon>
        <taxon>Bacillati</taxon>
        <taxon>Actinomycetota</taxon>
        <taxon>Actinomycetes</taxon>
        <taxon>Micromonosporales</taxon>
        <taxon>Micromonosporaceae</taxon>
        <taxon>Micromonospora</taxon>
    </lineage>
</organism>
<evidence type="ECO:0000313" key="3">
    <source>
        <dbReference type="EMBL" id="SCG65165.1"/>
    </source>
</evidence>
<dbReference type="EMBL" id="FMDM01000008">
    <property type="protein sequence ID" value="SCG65165.1"/>
    <property type="molecule type" value="Genomic_DNA"/>
</dbReference>
<dbReference type="Proteomes" id="UP000199360">
    <property type="component" value="Unassembled WGS sequence"/>
</dbReference>
<dbReference type="InterPro" id="IPR007278">
    <property type="entry name" value="DUF397"/>
</dbReference>
<feature type="region of interest" description="Disordered" evidence="1">
    <location>
        <begin position="1"/>
        <end position="27"/>
    </location>
</feature>
<proteinExistence type="predicted"/>
<dbReference type="RefSeq" id="WP_091065094.1">
    <property type="nucleotide sequence ID" value="NZ_FMDM01000008.1"/>
</dbReference>
<evidence type="ECO:0000313" key="4">
    <source>
        <dbReference type="Proteomes" id="UP000199360"/>
    </source>
</evidence>
<dbReference type="STRING" id="745366.GA0070213_108200"/>
<protein>
    <recommendedName>
        <fullName evidence="2">DUF397 domain-containing protein</fullName>
    </recommendedName>
</protein>